<reference evidence="1 2" key="1">
    <citation type="journal article" date="2019" name="ACS Chem. Biol.">
        <title>Identification and Mobilization of a Cryptic Antibiotic Biosynthesis Gene Locus from a Human-Pathogenic Nocardia Isolate.</title>
        <authorList>
            <person name="Herisse M."/>
            <person name="Ishida K."/>
            <person name="Porter J.L."/>
            <person name="Howden B."/>
            <person name="Hertweck C."/>
            <person name="Stinear T.P."/>
            <person name="Pidot S.J."/>
        </authorList>
    </citation>
    <scope>NUCLEOTIDE SEQUENCE [LARGE SCALE GENOMIC DNA]</scope>
    <source>
        <strain evidence="1 2">AUSMDU00012715</strain>
    </source>
</reference>
<organism evidence="1 2">
    <name type="scientific">Nocardia terpenica</name>
    <dbReference type="NCBI Taxonomy" id="455432"/>
    <lineage>
        <taxon>Bacteria</taxon>
        <taxon>Bacillati</taxon>
        <taxon>Actinomycetota</taxon>
        <taxon>Actinomycetes</taxon>
        <taxon>Mycobacteriales</taxon>
        <taxon>Nocardiaceae</taxon>
        <taxon>Nocardia</taxon>
    </lineage>
</organism>
<protein>
    <recommendedName>
        <fullName evidence="3">Helix-turn-helix domain-containing protein</fullName>
    </recommendedName>
</protein>
<dbReference type="AlphaFoldDB" id="A0A6G9YVE3"/>
<dbReference type="Proteomes" id="UP000500953">
    <property type="component" value="Chromosome"/>
</dbReference>
<evidence type="ECO:0000313" key="2">
    <source>
        <dbReference type="Proteomes" id="UP000500953"/>
    </source>
</evidence>
<evidence type="ECO:0000313" key="1">
    <source>
        <dbReference type="EMBL" id="QIS17309.1"/>
    </source>
</evidence>
<dbReference type="RefSeq" id="WP_167484719.1">
    <property type="nucleotide sequence ID" value="NZ_CP046173.1"/>
</dbReference>
<accession>A0A6G9YVE3</accession>
<evidence type="ECO:0008006" key="3">
    <source>
        <dbReference type="Google" id="ProtNLM"/>
    </source>
</evidence>
<name>A0A6G9YVE3_9NOCA</name>
<gene>
    <name evidence="1" type="ORF">F6W96_02265</name>
</gene>
<sequence>MDAAVTGHGPKRTRAQEIAPEVARLHAQGFGRNEIARALGASAGIVSKAAELVGVSFNASATAAAATEVCKATAQQRRAQLVERLLEVASDALDRPESSPRELRDLAIVAGVAIDKSLKLDSHEQADAALSAVDGWLTAMLGDQATITPTQ</sequence>
<dbReference type="EMBL" id="CP046173">
    <property type="protein sequence ID" value="QIS17309.1"/>
    <property type="molecule type" value="Genomic_DNA"/>
</dbReference>
<proteinExistence type="predicted"/>